<evidence type="ECO:0008006" key="8">
    <source>
        <dbReference type="Google" id="ProtNLM"/>
    </source>
</evidence>
<dbReference type="InterPro" id="IPR036390">
    <property type="entry name" value="WH_DNA-bd_sf"/>
</dbReference>
<evidence type="ECO:0000256" key="3">
    <source>
        <dbReference type="ARBA" id="ARBA00022829"/>
    </source>
</evidence>
<proteinExistence type="predicted"/>
<gene>
    <name evidence="6" type="ORF">AMJ52_06135</name>
</gene>
<evidence type="ECO:0000313" key="7">
    <source>
        <dbReference type="Proteomes" id="UP000051012"/>
    </source>
</evidence>
<dbReference type="Proteomes" id="UP000051012">
    <property type="component" value="Unassembled WGS sequence"/>
</dbReference>
<dbReference type="NCBIfam" id="TIGR00281">
    <property type="entry name" value="SMC-Scp complex subunit ScpB"/>
    <property type="match status" value="1"/>
</dbReference>
<keyword evidence="2" id="KW-0132">Cell division</keyword>
<dbReference type="AlphaFoldDB" id="A0A0S7YEH1"/>
<name>A0A0S7YEH1_UNCT6</name>
<keyword evidence="1" id="KW-0963">Cytoplasm</keyword>
<keyword evidence="3" id="KW-0159">Chromosome partition</keyword>
<dbReference type="PIRSF" id="PIRSF019345">
    <property type="entry name" value="ScpB"/>
    <property type="match status" value="1"/>
</dbReference>
<organism evidence="6 7">
    <name type="scientific">candidate division TA06 bacterium DG_78</name>
    <dbReference type="NCBI Taxonomy" id="1703772"/>
    <lineage>
        <taxon>Bacteria</taxon>
        <taxon>Bacteria division TA06</taxon>
    </lineage>
</organism>
<dbReference type="PANTHER" id="PTHR34298:SF2">
    <property type="entry name" value="SEGREGATION AND CONDENSATION PROTEIN B"/>
    <property type="match status" value="1"/>
</dbReference>
<dbReference type="InterPro" id="IPR036388">
    <property type="entry name" value="WH-like_DNA-bd_sf"/>
</dbReference>
<feature type="region of interest" description="Disordered" evidence="5">
    <location>
        <begin position="168"/>
        <end position="205"/>
    </location>
</feature>
<dbReference type="GO" id="GO:0051304">
    <property type="term" value="P:chromosome separation"/>
    <property type="evidence" value="ECO:0007669"/>
    <property type="project" value="InterPro"/>
</dbReference>
<dbReference type="InterPro" id="IPR005234">
    <property type="entry name" value="ScpB_csome_segregation"/>
</dbReference>
<dbReference type="Pfam" id="PF04079">
    <property type="entry name" value="SMC_ScpB"/>
    <property type="match status" value="1"/>
</dbReference>
<dbReference type="EMBL" id="LJNI01000071">
    <property type="protein sequence ID" value="KPJ72492.1"/>
    <property type="molecule type" value="Genomic_DNA"/>
</dbReference>
<accession>A0A0S7YEH1</accession>
<protein>
    <recommendedName>
        <fullName evidence="8">Segregation and condensation protein B</fullName>
    </recommendedName>
</protein>
<sequence>MKRTIEALLIATDEPLSIQKIAEIVGIPQDDIRRYVDELNQEYRTTGRAFEIKEIAGGFQIYTLSEFADQVGALHDRKTGLSKAALETLAIIAYHQPITRGEIEKVRGVDSTGVLMTLLQRGLIKTRGRLPLPGRPIQYGTTKEFLRYFGIKDIIDLPREEDFGDMVPHESLEQTGSPNLPAPLGLVEDVGERTENEQNETDDTT</sequence>
<evidence type="ECO:0000256" key="5">
    <source>
        <dbReference type="SAM" id="MobiDB-lite"/>
    </source>
</evidence>
<evidence type="ECO:0000256" key="2">
    <source>
        <dbReference type="ARBA" id="ARBA00022618"/>
    </source>
</evidence>
<dbReference type="PATRIC" id="fig|1703772.3.peg.1905"/>
<evidence type="ECO:0000256" key="1">
    <source>
        <dbReference type="ARBA" id="ARBA00022490"/>
    </source>
</evidence>
<evidence type="ECO:0000313" key="6">
    <source>
        <dbReference type="EMBL" id="KPJ72492.1"/>
    </source>
</evidence>
<keyword evidence="4" id="KW-0131">Cell cycle</keyword>
<evidence type="ECO:0000256" key="4">
    <source>
        <dbReference type="ARBA" id="ARBA00023306"/>
    </source>
</evidence>
<comment type="caution">
    <text evidence="6">The sequence shown here is derived from an EMBL/GenBank/DDBJ whole genome shotgun (WGS) entry which is preliminary data.</text>
</comment>
<dbReference type="SUPFAM" id="SSF46785">
    <property type="entry name" value="Winged helix' DNA-binding domain"/>
    <property type="match status" value="2"/>
</dbReference>
<dbReference type="PANTHER" id="PTHR34298">
    <property type="entry name" value="SEGREGATION AND CONDENSATION PROTEIN B"/>
    <property type="match status" value="1"/>
</dbReference>
<reference evidence="6 7" key="1">
    <citation type="journal article" date="2015" name="Microbiome">
        <title>Genomic resolution of linkages in carbon, nitrogen, and sulfur cycling among widespread estuary sediment bacteria.</title>
        <authorList>
            <person name="Baker B.J."/>
            <person name="Lazar C.S."/>
            <person name="Teske A.P."/>
            <person name="Dick G.J."/>
        </authorList>
    </citation>
    <scope>NUCLEOTIDE SEQUENCE [LARGE SCALE GENOMIC DNA]</scope>
    <source>
        <strain evidence="6">DG_78</strain>
    </source>
</reference>
<dbReference type="Gene3D" id="1.10.10.10">
    <property type="entry name" value="Winged helix-like DNA-binding domain superfamily/Winged helix DNA-binding domain"/>
    <property type="match status" value="2"/>
</dbReference>
<dbReference type="GO" id="GO:0051301">
    <property type="term" value="P:cell division"/>
    <property type="evidence" value="ECO:0007669"/>
    <property type="project" value="UniProtKB-KW"/>
</dbReference>